<proteinExistence type="predicted"/>
<evidence type="ECO:0000256" key="1">
    <source>
        <dbReference type="SAM" id="Phobius"/>
    </source>
</evidence>
<sequence>MVLDREHRQLRGIERGLERADPRLAERLGDGTVSWAARDHPVLAAGLDLAGGLLVVAALLTDVVLVGIACVVLMVAACMHCTHHGRAHARRRERPRPSTE</sequence>
<keyword evidence="3" id="KW-1185">Reference proteome</keyword>
<gene>
    <name evidence="2" type="ORF">SAMN05421810_101881</name>
</gene>
<feature type="transmembrane region" description="Helical" evidence="1">
    <location>
        <begin position="49"/>
        <end position="82"/>
    </location>
</feature>
<dbReference type="AlphaFoldDB" id="A0A1I5MDD0"/>
<dbReference type="InterPro" id="IPR021401">
    <property type="entry name" value="DUF3040"/>
</dbReference>
<evidence type="ECO:0000313" key="3">
    <source>
        <dbReference type="Proteomes" id="UP000198727"/>
    </source>
</evidence>
<dbReference type="RefSeq" id="WP_092528117.1">
    <property type="nucleotide sequence ID" value="NZ_FOWW01000001.1"/>
</dbReference>
<protein>
    <recommendedName>
        <fullName evidence="4">DUF3040 domain-containing protein</fullName>
    </recommendedName>
</protein>
<dbReference type="Pfam" id="PF11239">
    <property type="entry name" value="DUF3040"/>
    <property type="match status" value="1"/>
</dbReference>
<evidence type="ECO:0008006" key="4">
    <source>
        <dbReference type="Google" id="ProtNLM"/>
    </source>
</evidence>
<keyword evidence="1" id="KW-0472">Membrane</keyword>
<dbReference type="EMBL" id="FOWW01000001">
    <property type="protein sequence ID" value="SFP07533.1"/>
    <property type="molecule type" value="Genomic_DNA"/>
</dbReference>
<keyword evidence="1" id="KW-0812">Transmembrane</keyword>
<dbReference type="Proteomes" id="UP000198727">
    <property type="component" value="Unassembled WGS sequence"/>
</dbReference>
<name>A0A1I5MDD0_9PSEU</name>
<evidence type="ECO:0000313" key="2">
    <source>
        <dbReference type="EMBL" id="SFP07533.1"/>
    </source>
</evidence>
<accession>A0A1I5MDD0</accession>
<keyword evidence="1" id="KW-1133">Transmembrane helix</keyword>
<organism evidence="2 3">
    <name type="scientific">Amycolatopsis arida</name>
    <dbReference type="NCBI Taxonomy" id="587909"/>
    <lineage>
        <taxon>Bacteria</taxon>
        <taxon>Bacillati</taxon>
        <taxon>Actinomycetota</taxon>
        <taxon>Actinomycetes</taxon>
        <taxon>Pseudonocardiales</taxon>
        <taxon>Pseudonocardiaceae</taxon>
        <taxon>Amycolatopsis</taxon>
    </lineage>
</organism>
<reference evidence="3" key="1">
    <citation type="submission" date="2016-10" db="EMBL/GenBank/DDBJ databases">
        <authorList>
            <person name="Varghese N."/>
            <person name="Submissions S."/>
        </authorList>
    </citation>
    <scope>NUCLEOTIDE SEQUENCE [LARGE SCALE GENOMIC DNA]</scope>
    <source>
        <strain evidence="3">CGMCC 4.5579</strain>
    </source>
</reference>